<dbReference type="SUPFAM" id="SSF88713">
    <property type="entry name" value="Glycoside hydrolase/deacetylase"/>
    <property type="match status" value="1"/>
</dbReference>
<dbReference type="InterPro" id="IPR011330">
    <property type="entry name" value="Glyco_hydro/deAcase_b/a-brl"/>
</dbReference>
<reference evidence="1 2" key="1">
    <citation type="submission" date="2019-12" db="EMBL/GenBank/DDBJ databases">
        <title>Genomic-based taxomic classification of the family Erythrobacteraceae.</title>
        <authorList>
            <person name="Xu L."/>
        </authorList>
    </citation>
    <scope>NUCLEOTIDE SEQUENCE [LARGE SCALE GENOMIC DNA]</scope>
    <source>
        <strain evidence="1 2">CGMCC 1.8703</strain>
    </source>
</reference>
<evidence type="ECO:0000313" key="1">
    <source>
        <dbReference type="EMBL" id="MXP36232.1"/>
    </source>
</evidence>
<protein>
    <submittedName>
        <fullName evidence="1">WalW protein</fullName>
    </submittedName>
</protein>
<proteinExistence type="predicted"/>
<name>A0A6I4UBA7_9SPHN</name>
<sequence length="333" mass="36871">MAHANLLDPPVPSQQVRFTEGFGQRSLLTVDTEEEFDWNAPFRADGYGLSHVRAISGFQEFCEGIGVVPVYLVDWPIATDPLAREIIGDAVRAGTAEVGVQLHPWVNPPHTEQVNAHHSYAGNLPVELEEAKFRKLRDTIEEGFGTLPRIYRAGRYGLGPQTAKLLSETGIAIDSSVRARYDYSATQGPDYARHPVTPYWTDPDHKLIELPLTTVFWGLLRQQGGHVFPLTTRFPRLGGALSRLGLLERIGLTPEGVSMDEALRAIDIAIDDQLPVLVLSFHSPSLAAGHTPYVRTEADLDALYDWFRGVYAYLDTRGVRPTTVEEIMASVDA</sequence>
<dbReference type="AlphaFoldDB" id="A0A6I4UBA7"/>
<dbReference type="Gene3D" id="3.20.20.370">
    <property type="entry name" value="Glycoside hydrolase/deacetylase"/>
    <property type="match status" value="1"/>
</dbReference>
<dbReference type="GO" id="GO:0005975">
    <property type="term" value="P:carbohydrate metabolic process"/>
    <property type="evidence" value="ECO:0007669"/>
    <property type="project" value="InterPro"/>
</dbReference>
<organism evidence="1 2">
    <name type="scientific">Qipengyuania citrea</name>
    <dbReference type="NCBI Taxonomy" id="225971"/>
    <lineage>
        <taxon>Bacteria</taxon>
        <taxon>Pseudomonadati</taxon>
        <taxon>Pseudomonadota</taxon>
        <taxon>Alphaproteobacteria</taxon>
        <taxon>Sphingomonadales</taxon>
        <taxon>Erythrobacteraceae</taxon>
        <taxon>Qipengyuania</taxon>
    </lineage>
</organism>
<dbReference type="Proteomes" id="UP000439914">
    <property type="component" value="Unassembled WGS sequence"/>
</dbReference>
<gene>
    <name evidence="1" type="ORF">GRI55_10680</name>
</gene>
<dbReference type="EMBL" id="WTYG01000003">
    <property type="protein sequence ID" value="MXP36232.1"/>
    <property type="molecule type" value="Genomic_DNA"/>
</dbReference>
<evidence type="ECO:0000313" key="2">
    <source>
        <dbReference type="Proteomes" id="UP000439914"/>
    </source>
</evidence>
<dbReference type="CDD" id="cd10935">
    <property type="entry name" value="CE4_WalW"/>
    <property type="match status" value="1"/>
</dbReference>
<accession>A0A6I4UBA7</accession>
<comment type="caution">
    <text evidence="1">The sequence shown here is derived from an EMBL/GenBank/DDBJ whole genome shotgun (WGS) entry which is preliminary data.</text>
</comment>